<dbReference type="EMBL" id="OUNR01000003">
    <property type="protein sequence ID" value="SPP64236.1"/>
    <property type="molecule type" value="Genomic_DNA"/>
</dbReference>
<organism evidence="1 2">
    <name type="scientific">Nitrospira lenta</name>
    <dbReference type="NCBI Taxonomy" id="1436998"/>
    <lineage>
        <taxon>Bacteria</taxon>
        <taxon>Pseudomonadati</taxon>
        <taxon>Nitrospirota</taxon>
        <taxon>Nitrospiria</taxon>
        <taxon>Nitrospirales</taxon>
        <taxon>Nitrospiraceae</taxon>
        <taxon>Nitrospira</taxon>
    </lineage>
</organism>
<accession>A0A330L3G9</accession>
<name>A0A330L3G9_9BACT</name>
<proteinExistence type="predicted"/>
<protein>
    <submittedName>
        <fullName evidence="1">Uncharacterized protein</fullName>
    </submittedName>
</protein>
<dbReference type="AlphaFoldDB" id="A0A330L3G9"/>
<reference evidence="2" key="1">
    <citation type="submission" date="2018-04" db="EMBL/GenBank/DDBJ databases">
        <authorList>
            <person name="Lucker S."/>
            <person name="Sakoula D."/>
        </authorList>
    </citation>
    <scope>NUCLEOTIDE SEQUENCE [LARGE SCALE GENOMIC DNA]</scope>
</reference>
<evidence type="ECO:0000313" key="1">
    <source>
        <dbReference type="EMBL" id="SPP64236.1"/>
    </source>
</evidence>
<sequence>MPTWPIGSRMFDPKDRVPGARKVGVELGSNDRRLSLHRHWEIASQASVLWVGSAAVLFMRRAIPSIAHTQFSRRLRDLSRQFATSLR</sequence>
<dbReference type="InParanoid" id="A0A330L3G9"/>
<evidence type="ECO:0000313" key="2">
    <source>
        <dbReference type="Proteomes" id="UP000248168"/>
    </source>
</evidence>
<keyword evidence="2" id="KW-1185">Reference proteome</keyword>
<gene>
    <name evidence="1" type="ORF">NITLEN_110002</name>
</gene>
<dbReference type="Proteomes" id="UP000248168">
    <property type="component" value="Unassembled WGS sequence"/>
</dbReference>